<evidence type="ECO:0000313" key="2">
    <source>
        <dbReference type="EMBL" id="KAK7051910.1"/>
    </source>
</evidence>
<dbReference type="AlphaFoldDB" id="A0AAW0DGA6"/>
<name>A0AAW0DGA6_9AGAR</name>
<dbReference type="Proteomes" id="UP001362999">
    <property type="component" value="Unassembled WGS sequence"/>
</dbReference>
<evidence type="ECO:0008006" key="4">
    <source>
        <dbReference type="Google" id="ProtNLM"/>
    </source>
</evidence>
<proteinExistence type="predicted"/>
<gene>
    <name evidence="2" type="ORF">R3P38DRAFT_3255158</name>
</gene>
<evidence type="ECO:0000256" key="1">
    <source>
        <dbReference type="SAM" id="MobiDB-lite"/>
    </source>
</evidence>
<reference evidence="2 3" key="1">
    <citation type="journal article" date="2024" name="J Genomics">
        <title>Draft genome sequencing and assembly of Favolaschia claudopus CIRM-BRFM 2984 isolated from oak limbs.</title>
        <authorList>
            <person name="Navarro D."/>
            <person name="Drula E."/>
            <person name="Chaduli D."/>
            <person name="Cazenave R."/>
            <person name="Ahrendt S."/>
            <person name="Wang J."/>
            <person name="Lipzen A."/>
            <person name="Daum C."/>
            <person name="Barry K."/>
            <person name="Grigoriev I.V."/>
            <person name="Favel A."/>
            <person name="Rosso M.N."/>
            <person name="Martin F."/>
        </authorList>
    </citation>
    <scope>NUCLEOTIDE SEQUENCE [LARGE SCALE GENOMIC DNA]</scope>
    <source>
        <strain evidence="2 3">CIRM-BRFM 2984</strain>
    </source>
</reference>
<feature type="compositionally biased region" description="Basic and acidic residues" evidence="1">
    <location>
        <begin position="547"/>
        <end position="561"/>
    </location>
</feature>
<evidence type="ECO:0000313" key="3">
    <source>
        <dbReference type="Proteomes" id="UP001362999"/>
    </source>
</evidence>
<feature type="region of interest" description="Disordered" evidence="1">
    <location>
        <begin position="541"/>
        <end position="561"/>
    </location>
</feature>
<comment type="caution">
    <text evidence="2">The sequence shown here is derived from an EMBL/GenBank/DDBJ whole genome shotgun (WGS) entry which is preliminary data.</text>
</comment>
<protein>
    <recommendedName>
        <fullName evidence="4">F-box domain-containing protein</fullName>
    </recommendedName>
</protein>
<accession>A0AAW0DGA6</accession>
<keyword evidence="3" id="KW-1185">Reference proteome</keyword>
<sequence length="561" mass="63337">MDLFDIQNPDIYDRLRHNILPSDTEKRAIQDSIEVAKAHIVELESQAPTLSVLFRGVEADIQAWRKHVIQSSVPEHYITQYSSLLSPIRRLPVDILCKIFLDPAIHEPRRVSPSLLPSYYSILHQYKPNRLGAVCYHWRCVTLEMATLWSGITVLLNQPSRYSIDGLRLALQRSQNSLLHIAFRTFQTVTSRGFESGSPLDDEMMLEVLQHTERWAVLDLPLERDFLLQLSPAQGRLDALNTLTGCFSSLQSMQTTIFSTAPQLRTVSIRGWSYRVMLPPLPWSQVTRLCMDSGTDSPALWQSRQILSQAKDDRDLSFRISYAQAAPHVVLPHLDKIILLGPSTVTGHEMEILRRITAPALNQFHVVNLKFWDTPPMLEFIKRSDFSLQTLVFFRVPIRAIDLVPILRAVPTVQTLFLEDLIPNAITNPVMDALTAHPATPAETVLPAMSTFVLAGAYLFGQDNLLTMLESRVTLPDLITPLTDVEISLPKLPIDMSPVALLRLDAIRLATTSFRFAGIDQNRRAVVVKFGGDAPHIASIRDQGLQGRERAREPRPGYHYS</sequence>
<dbReference type="EMBL" id="JAWWNJ010000007">
    <property type="protein sequence ID" value="KAK7051910.1"/>
    <property type="molecule type" value="Genomic_DNA"/>
</dbReference>
<organism evidence="2 3">
    <name type="scientific">Favolaschia claudopus</name>
    <dbReference type="NCBI Taxonomy" id="2862362"/>
    <lineage>
        <taxon>Eukaryota</taxon>
        <taxon>Fungi</taxon>
        <taxon>Dikarya</taxon>
        <taxon>Basidiomycota</taxon>
        <taxon>Agaricomycotina</taxon>
        <taxon>Agaricomycetes</taxon>
        <taxon>Agaricomycetidae</taxon>
        <taxon>Agaricales</taxon>
        <taxon>Marasmiineae</taxon>
        <taxon>Mycenaceae</taxon>
        <taxon>Favolaschia</taxon>
    </lineage>
</organism>